<feature type="domain" description="Ricin B lectin" evidence="2">
    <location>
        <begin position="36"/>
        <end position="175"/>
    </location>
</feature>
<gene>
    <name evidence="3" type="ORF">TR51_01130</name>
</gene>
<proteinExistence type="predicted"/>
<keyword evidence="1" id="KW-0732">Signal</keyword>
<evidence type="ECO:0000259" key="2">
    <source>
        <dbReference type="SMART" id="SM00458"/>
    </source>
</evidence>
<dbReference type="SUPFAM" id="SSF50370">
    <property type="entry name" value="Ricin B-like lectins"/>
    <property type="match status" value="1"/>
</dbReference>
<dbReference type="Pfam" id="PF00652">
    <property type="entry name" value="Ricin_B_lectin"/>
    <property type="match status" value="1"/>
</dbReference>
<evidence type="ECO:0000313" key="4">
    <source>
        <dbReference type="Proteomes" id="UP000032066"/>
    </source>
</evidence>
<dbReference type="PATRIC" id="fig|2064.6.peg.252"/>
<dbReference type="STRING" id="2064.TR51_01130"/>
<comment type="caution">
    <text evidence="3">The sequence shown here is derived from an EMBL/GenBank/DDBJ whole genome shotgun (WGS) entry which is preliminary data.</text>
</comment>
<dbReference type="AlphaFoldDB" id="A0A0D0NDL2"/>
<accession>A0A0D0NDL2</accession>
<dbReference type="RefSeq" id="WP_043907374.1">
    <property type="nucleotide sequence ID" value="NZ_JXZB01000001.1"/>
</dbReference>
<keyword evidence="4" id="KW-1185">Reference proteome</keyword>
<dbReference type="Proteomes" id="UP000032066">
    <property type="component" value="Unassembled WGS sequence"/>
</dbReference>
<dbReference type="OrthoDB" id="3645604at2"/>
<dbReference type="CDD" id="cd00161">
    <property type="entry name" value="beta-trefoil_Ricin-like"/>
    <property type="match status" value="1"/>
</dbReference>
<evidence type="ECO:0000313" key="3">
    <source>
        <dbReference type="EMBL" id="KIQ66285.1"/>
    </source>
</evidence>
<feature type="signal peptide" evidence="1">
    <location>
        <begin position="1"/>
        <end position="34"/>
    </location>
</feature>
<dbReference type="InterPro" id="IPR035992">
    <property type="entry name" value="Ricin_B-like_lectins"/>
</dbReference>
<dbReference type="EMBL" id="JXZB01000001">
    <property type="protein sequence ID" value="KIQ66285.1"/>
    <property type="molecule type" value="Genomic_DNA"/>
</dbReference>
<dbReference type="Gene3D" id="2.80.10.50">
    <property type="match status" value="3"/>
</dbReference>
<dbReference type="InterPro" id="IPR000772">
    <property type="entry name" value="Ricin_B_lectin"/>
</dbReference>
<dbReference type="PROSITE" id="PS50231">
    <property type="entry name" value="RICIN_B_LECTIN"/>
    <property type="match status" value="1"/>
</dbReference>
<dbReference type="SMART" id="SM00458">
    <property type="entry name" value="RICIN"/>
    <property type="match status" value="1"/>
</dbReference>
<sequence>MTRRTGLGRLFTAAGVAGALTVALSLTSTGSASAAGDFQGNLRSNATNRCLAVDGGGNGNGTLVFQWDCNGNNDQQWTFENTGGGAYEIVNKWGLCLEAPGWTTTAGAQLGQWGCHGGANQTFYIDNYMTDGTNLRFRNVNSGLCVSVSGGSAALRTPIIQWYCNDAADQRWHTN</sequence>
<evidence type="ECO:0000256" key="1">
    <source>
        <dbReference type="SAM" id="SignalP"/>
    </source>
</evidence>
<name>A0A0D0NDL2_KITGR</name>
<reference evidence="3 4" key="1">
    <citation type="submission" date="2015-02" db="EMBL/GenBank/DDBJ databases">
        <title>Draft genome sequence of Kitasatospora griseola MF730-N6, a bafilomycin, terpentecin and satosporin producer.</title>
        <authorList>
            <person name="Arens J.C."/>
            <person name="Haltli B."/>
            <person name="Kerr R.G."/>
        </authorList>
    </citation>
    <scope>NUCLEOTIDE SEQUENCE [LARGE SCALE GENOMIC DNA]</scope>
    <source>
        <strain evidence="3 4">MF730-N6</strain>
    </source>
</reference>
<organism evidence="3 4">
    <name type="scientific">Kitasatospora griseola</name>
    <name type="common">Streptomyces griseolosporeus</name>
    <dbReference type="NCBI Taxonomy" id="2064"/>
    <lineage>
        <taxon>Bacteria</taxon>
        <taxon>Bacillati</taxon>
        <taxon>Actinomycetota</taxon>
        <taxon>Actinomycetes</taxon>
        <taxon>Kitasatosporales</taxon>
        <taxon>Streptomycetaceae</taxon>
        <taxon>Kitasatospora</taxon>
    </lineage>
</organism>
<protein>
    <recommendedName>
        <fullName evidence="2">Ricin B lectin domain-containing protein</fullName>
    </recommendedName>
</protein>
<feature type="chain" id="PRO_5002217767" description="Ricin B lectin domain-containing protein" evidence="1">
    <location>
        <begin position="35"/>
        <end position="175"/>
    </location>
</feature>